<evidence type="ECO:0000313" key="4">
    <source>
        <dbReference type="EMBL" id="TQM02230.1"/>
    </source>
</evidence>
<evidence type="ECO:0000259" key="3">
    <source>
        <dbReference type="Pfam" id="PF13628"/>
    </source>
</evidence>
<evidence type="ECO:0000313" key="5">
    <source>
        <dbReference type="Proteomes" id="UP000315677"/>
    </source>
</evidence>
<dbReference type="InterPro" id="IPR025419">
    <property type="entry name" value="DUF4142"/>
</dbReference>
<dbReference type="EMBL" id="VFPA01000007">
    <property type="protein sequence ID" value="TQM02230.1"/>
    <property type="molecule type" value="Genomic_DNA"/>
</dbReference>
<dbReference type="Pfam" id="PF13628">
    <property type="entry name" value="DUF4142"/>
    <property type="match status" value="1"/>
</dbReference>
<reference evidence="4 5" key="1">
    <citation type="submission" date="2019-06" db="EMBL/GenBank/DDBJ databases">
        <title>Sequencing the genomes of 1000 actinobacteria strains.</title>
        <authorList>
            <person name="Klenk H.-P."/>
        </authorList>
    </citation>
    <scope>NUCLEOTIDE SEQUENCE [LARGE SCALE GENOMIC DNA]</scope>
    <source>
        <strain evidence="4 5">DSM 45301</strain>
    </source>
</reference>
<evidence type="ECO:0000256" key="2">
    <source>
        <dbReference type="SAM" id="Phobius"/>
    </source>
</evidence>
<proteinExistence type="predicted"/>
<keyword evidence="5" id="KW-1185">Reference proteome</keyword>
<feature type="transmembrane region" description="Helical" evidence="2">
    <location>
        <begin position="220"/>
        <end position="241"/>
    </location>
</feature>
<feature type="region of interest" description="Disordered" evidence="1">
    <location>
        <begin position="32"/>
        <end position="69"/>
    </location>
</feature>
<dbReference type="RefSeq" id="WP_142063971.1">
    <property type="nucleotide sequence ID" value="NZ_VFPA01000007.1"/>
</dbReference>
<dbReference type="Proteomes" id="UP000315677">
    <property type="component" value="Unassembled WGS sequence"/>
</dbReference>
<evidence type="ECO:0000256" key="1">
    <source>
        <dbReference type="SAM" id="MobiDB-lite"/>
    </source>
</evidence>
<sequence length="245" mass="24203">MRTRPIRKIFAHAIAVTAVLGVVFGAVSGCGSPDQAEMPPASAPGAPADQQNPAGEQGGSAQQGDPLAAAGQGAAALAALGGLGQAQGVSQPVRDLGTQLATDGQAVLDRMSASAGGTLEAEPTAEQEAALADLRARTGEQFDAAWLRAAMQMQQEARDAANAVLADENASDEAKAAAQEALNRLDALEAELQQAAAPAGAGTPEAVDAGSGGQAAGADVAPMAAGLVGLGVALLAGALWWRRRA</sequence>
<organism evidence="4 5">
    <name type="scientific">Pseudonocardia kunmingensis</name>
    <dbReference type="NCBI Taxonomy" id="630975"/>
    <lineage>
        <taxon>Bacteria</taxon>
        <taxon>Bacillati</taxon>
        <taxon>Actinomycetota</taxon>
        <taxon>Actinomycetes</taxon>
        <taxon>Pseudonocardiales</taxon>
        <taxon>Pseudonocardiaceae</taxon>
        <taxon>Pseudonocardia</taxon>
    </lineage>
</organism>
<keyword evidence="2" id="KW-0472">Membrane</keyword>
<feature type="region of interest" description="Disordered" evidence="1">
    <location>
        <begin position="195"/>
        <end position="215"/>
    </location>
</feature>
<keyword evidence="2" id="KW-0812">Transmembrane</keyword>
<feature type="compositionally biased region" description="Low complexity" evidence="1">
    <location>
        <begin position="195"/>
        <end position="209"/>
    </location>
</feature>
<dbReference type="OrthoDB" id="3579766at2"/>
<feature type="domain" description="DUF4142" evidence="3">
    <location>
        <begin position="70"/>
        <end position="194"/>
    </location>
</feature>
<keyword evidence="2" id="KW-1133">Transmembrane helix</keyword>
<protein>
    <submittedName>
        <fullName evidence="4">Uncharacterized protein DUF4142</fullName>
    </submittedName>
</protein>
<name>A0A543CYQ7_9PSEU</name>
<comment type="caution">
    <text evidence="4">The sequence shown here is derived from an EMBL/GenBank/DDBJ whole genome shotgun (WGS) entry which is preliminary data.</text>
</comment>
<accession>A0A543CYQ7</accession>
<dbReference type="AlphaFoldDB" id="A0A543CYQ7"/>
<gene>
    <name evidence="4" type="ORF">FB558_8096</name>
</gene>
<dbReference type="PROSITE" id="PS51257">
    <property type="entry name" value="PROKAR_LIPOPROTEIN"/>
    <property type="match status" value="1"/>
</dbReference>